<name>A0A1D9PSM3_SCLS1</name>
<accession>A0A1D9PSM3</accession>
<dbReference type="OrthoDB" id="10569746at2759"/>
<proteinExistence type="predicted"/>
<dbReference type="KEGG" id="ssl:SS1G_01923"/>
<sequence>MATPDGYQVTVWWLRPSYYPFFIGFPSLPSIFKASLSQFNFTDISCNSLTGTYIRPDEVRCHVIQTSFQEPDGTETSMQFPVSRVMAAIHRYMVNCLSRPS</sequence>
<gene>
    <name evidence="1" type="ORF">sscle_01g004950</name>
</gene>
<evidence type="ECO:0000313" key="2">
    <source>
        <dbReference type="Proteomes" id="UP000177798"/>
    </source>
</evidence>
<organism evidence="1 2">
    <name type="scientific">Sclerotinia sclerotiorum (strain ATCC 18683 / 1980 / Ss-1)</name>
    <name type="common">White mold</name>
    <name type="synonym">Whetzelinia sclerotiorum</name>
    <dbReference type="NCBI Taxonomy" id="665079"/>
    <lineage>
        <taxon>Eukaryota</taxon>
        <taxon>Fungi</taxon>
        <taxon>Dikarya</taxon>
        <taxon>Ascomycota</taxon>
        <taxon>Pezizomycotina</taxon>
        <taxon>Leotiomycetes</taxon>
        <taxon>Helotiales</taxon>
        <taxon>Sclerotiniaceae</taxon>
        <taxon>Sclerotinia</taxon>
    </lineage>
</organism>
<dbReference type="AlphaFoldDB" id="A0A1D9PSM3"/>
<protein>
    <submittedName>
        <fullName evidence="1">Uncharacterized protein</fullName>
    </submittedName>
</protein>
<evidence type="ECO:0000313" key="1">
    <source>
        <dbReference type="EMBL" id="APA05725.1"/>
    </source>
</evidence>
<dbReference type="RefSeq" id="XP_001597727.1">
    <property type="nucleotide sequence ID" value="XM_001597677.1"/>
</dbReference>
<dbReference type="Proteomes" id="UP000177798">
    <property type="component" value="Chromosome 1"/>
</dbReference>
<reference evidence="2" key="1">
    <citation type="journal article" date="2017" name="Genome Biol. Evol.">
        <title>The complete genome sequence of the phytopathogenic fungus Sclerotinia sclerotiorum reveals insights into the genome architecture of broad host range pathogens.</title>
        <authorList>
            <person name="Derbyshire M."/>
            <person name="Denton-Giles M."/>
            <person name="Hegedus D."/>
            <person name="Seifbarghy S."/>
            <person name="Rollins J."/>
            <person name="van Kan J."/>
            <person name="Seidl M.F."/>
            <person name="Faino L."/>
            <person name="Mbengue M."/>
            <person name="Navaud O."/>
            <person name="Raffaele S."/>
            <person name="Hammond-Kosack K."/>
            <person name="Heard S."/>
            <person name="Oliver R."/>
        </authorList>
    </citation>
    <scope>NUCLEOTIDE SEQUENCE [LARGE SCALE GENOMIC DNA]</scope>
    <source>
        <strain evidence="2">ATCC 18683 / 1980 / Ss-1</strain>
    </source>
</reference>
<dbReference type="EMBL" id="CP017814">
    <property type="protein sequence ID" value="APA05725.1"/>
    <property type="molecule type" value="Genomic_DNA"/>
</dbReference>
<dbReference type="VEuPathDB" id="FungiDB:sscle_01g004950"/>